<accession>A0A0R3VYV8</accession>
<sequence length="72" mass="8200">MCLTKCGCADRRTSIEFSEMLYCFCYTAAFQAESRHLCQEDYTTSVTTTTRGRSDWCCLVSTPPRLPTVTVR</sequence>
<organism evidence="3">
    <name type="scientific">Taenia asiatica</name>
    <name type="common">Asian tapeworm</name>
    <dbReference type="NCBI Taxonomy" id="60517"/>
    <lineage>
        <taxon>Eukaryota</taxon>
        <taxon>Metazoa</taxon>
        <taxon>Spiralia</taxon>
        <taxon>Lophotrochozoa</taxon>
        <taxon>Platyhelminthes</taxon>
        <taxon>Cestoda</taxon>
        <taxon>Eucestoda</taxon>
        <taxon>Cyclophyllidea</taxon>
        <taxon>Taeniidae</taxon>
        <taxon>Taenia</taxon>
    </lineage>
</organism>
<dbReference type="Proteomes" id="UP000282613">
    <property type="component" value="Unassembled WGS sequence"/>
</dbReference>
<gene>
    <name evidence="1" type="ORF">TASK_LOCUS2603</name>
</gene>
<evidence type="ECO:0000313" key="3">
    <source>
        <dbReference type="WBParaSite" id="TASK_0000260201-mRNA-1"/>
    </source>
</evidence>
<evidence type="ECO:0000313" key="2">
    <source>
        <dbReference type="Proteomes" id="UP000282613"/>
    </source>
</evidence>
<reference evidence="3" key="1">
    <citation type="submission" date="2017-02" db="UniProtKB">
        <authorList>
            <consortium name="WormBaseParasite"/>
        </authorList>
    </citation>
    <scope>IDENTIFICATION</scope>
</reference>
<dbReference type="EMBL" id="UYRS01002167">
    <property type="protein sequence ID" value="VDK25626.1"/>
    <property type="molecule type" value="Genomic_DNA"/>
</dbReference>
<proteinExistence type="predicted"/>
<dbReference type="WBParaSite" id="TASK_0000260201-mRNA-1">
    <property type="protein sequence ID" value="TASK_0000260201-mRNA-1"/>
    <property type="gene ID" value="TASK_0000260201"/>
</dbReference>
<reference evidence="1 2" key="2">
    <citation type="submission" date="2018-11" db="EMBL/GenBank/DDBJ databases">
        <authorList>
            <consortium name="Pathogen Informatics"/>
        </authorList>
    </citation>
    <scope>NUCLEOTIDE SEQUENCE [LARGE SCALE GENOMIC DNA]</scope>
</reference>
<name>A0A0R3VYV8_TAEAS</name>
<evidence type="ECO:0000313" key="1">
    <source>
        <dbReference type="EMBL" id="VDK25626.1"/>
    </source>
</evidence>
<dbReference type="AlphaFoldDB" id="A0A0R3VYV8"/>
<protein>
    <submittedName>
        <fullName evidence="3">Secreted protein</fullName>
    </submittedName>
</protein>
<keyword evidence="2" id="KW-1185">Reference proteome</keyword>